<dbReference type="CDD" id="cd09693">
    <property type="entry name" value="Cas5_I"/>
    <property type="match status" value="1"/>
</dbReference>
<dbReference type="Gene3D" id="3.30.70.2660">
    <property type="match status" value="1"/>
</dbReference>
<evidence type="ECO:0000256" key="1">
    <source>
        <dbReference type="ARBA" id="ARBA00023118"/>
    </source>
</evidence>
<name>A0ABS3V752_9ACTN</name>
<dbReference type="Pfam" id="PF09704">
    <property type="entry name" value="Cas_Cas5d"/>
    <property type="match status" value="1"/>
</dbReference>
<dbReference type="EMBL" id="JAGFWR010000004">
    <property type="protein sequence ID" value="MBO4161453.1"/>
    <property type="molecule type" value="Genomic_DNA"/>
</dbReference>
<keyword evidence="3" id="KW-1185">Reference proteome</keyword>
<dbReference type="RefSeq" id="WP_208567098.1">
    <property type="nucleotide sequence ID" value="NZ_JAGFWR010000004.1"/>
</dbReference>
<dbReference type="Proteomes" id="UP000671399">
    <property type="component" value="Unassembled WGS sequence"/>
</dbReference>
<proteinExistence type="predicted"/>
<sequence>MTTDTMTALPEGALGIEATRVELFAPVASFRDPMFPGLTRCLPVPAPSALRGMLAAATGRAEEPVVLGYSAHAAGAGVDTETYHPIAAGGVNPAAGGRVRAIKNGTTVKDRPFLAHLTVTLWIPEPDGHRIAAALRRPVWALRLGRSQDLVFVRSVSAVLLRSTDEAVVGHALAPPGGHDAATAVTVRLAETIHADRMTSRYGDYLWCAEPAARMPVRHALHDGDQAVWLRPAPQAERR</sequence>
<keyword evidence="1" id="KW-0051">Antiviral defense</keyword>
<dbReference type="NCBIfam" id="TIGR02593">
    <property type="entry name" value="CRISPR_cas5"/>
    <property type="match status" value="1"/>
</dbReference>
<dbReference type="InterPro" id="IPR021124">
    <property type="entry name" value="CRISPR-assoc_prot_Cas5"/>
</dbReference>
<comment type="caution">
    <text evidence="2">The sequence shown here is derived from an EMBL/GenBank/DDBJ whole genome shotgun (WGS) entry which is preliminary data.</text>
</comment>
<accession>A0ABS3V752</accession>
<protein>
    <submittedName>
        <fullName evidence="2">CRISPR-associated protein Cas5</fullName>
    </submittedName>
</protein>
<organism evidence="2 3">
    <name type="scientific">Micromonospora antibiotica</name>
    <dbReference type="NCBI Taxonomy" id="2807623"/>
    <lineage>
        <taxon>Bacteria</taxon>
        <taxon>Bacillati</taxon>
        <taxon>Actinomycetota</taxon>
        <taxon>Actinomycetes</taxon>
        <taxon>Micromonosporales</taxon>
        <taxon>Micromonosporaceae</taxon>
        <taxon>Micromonospora</taxon>
    </lineage>
</organism>
<evidence type="ECO:0000313" key="3">
    <source>
        <dbReference type="Proteomes" id="UP000671399"/>
    </source>
</evidence>
<dbReference type="InterPro" id="IPR013422">
    <property type="entry name" value="CRISPR-assoc_prot_Cas5_N"/>
</dbReference>
<evidence type="ECO:0000313" key="2">
    <source>
        <dbReference type="EMBL" id="MBO4161453.1"/>
    </source>
</evidence>
<gene>
    <name evidence="2" type="primary">cas5</name>
    <name evidence="2" type="ORF">JQN83_11610</name>
</gene>
<reference evidence="2 3" key="1">
    <citation type="submission" date="2021-03" db="EMBL/GenBank/DDBJ databases">
        <authorList>
            <person name="Lee D.-H."/>
        </authorList>
    </citation>
    <scope>NUCLEOTIDE SEQUENCE [LARGE SCALE GENOMIC DNA]</scope>
    <source>
        <strain evidence="2 3">MMS20-R2-23</strain>
    </source>
</reference>